<evidence type="ECO:0000256" key="1">
    <source>
        <dbReference type="SAM" id="MobiDB-lite"/>
    </source>
</evidence>
<evidence type="ECO:0000313" key="4">
    <source>
        <dbReference type="Proteomes" id="UP001140510"/>
    </source>
</evidence>
<dbReference type="InterPro" id="IPR010730">
    <property type="entry name" value="HET"/>
</dbReference>
<proteinExistence type="predicted"/>
<organism evidence="3 4">
    <name type="scientific">Didymella pomorum</name>
    <dbReference type="NCBI Taxonomy" id="749634"/>
    <lineage>
        <taxon>Eukaryota</taxon>
        <taxon>Fungi</taxon>
        <taxon>Dikarya</taxon>
        <taxon>Ascomycota</taxon>
        <taxon>Pezizomycotina</taxon>
        <taxon>Dothideomycetes</taxon>
        <taxon>Pleosporomycetidae</taxon>
        <taxon>Pleosporales</taxon>
        <taxon>Pleosporineae</taxon>
        <taxon>Didymellaceae</taxon>
        <taxon>Didymella</taxon>
    </lineage>
</organism>
<gene>
    <name evidence="3" type="ORF">N0V91_001163</name>
</gene>
<feature type="region of interest" description="Disordered" evidence="1">
    <location>
        <begin position="734"/>
        <end position="762"/>
    </location>
</feature>
<dbReference type="InterPro" id="IPR052895">
    <property type="entry name" value="HetReg/Transcr_Mod"/>
</dbReference>
<feature type="compositionally biased region" description="Polar residues" evidence="1">
    <location>
        <begin position="752"/>
        <end position="762"/>
    </location>
</feature>
<reference evidence="3" key="1">
    <citation type="submission" date="2022-10" db="EMBL/GenBank/DDBJ databases">
        <title>Tapping the CABI collections for fungal endophytes: first genome assemblies for Collariella, Neodidymelliopsis, Ascochyta clinopodiicola, Didymella pomorum, Didymosphaeria variabile, Neocosmospora piperis and Neocucurbitaria cava.</title>
        <authorList>
            <person name="Hill R."/>
        </authorList>
    </citation>
    <scope>NUCLEOTIDE SEQUENCE</scope>
    <source>
        <strain evidence="3">IMI 355091</strain>
    </source>
</reference>
<comment type="caution">
    <text evidence="3">The sequence shown here is derived from an EMBL/GenBank/DDBJ whole genome shotgun (WGS) entry which is preliminary data.</text>
</comment>
<keyword evidence="4" id="KW-1185">Reference proteome</keyword>
<evidence type="ECO:0000259" key="2">
    <source>
        <dbReference type="Pfam" id="PF06985"/>
    </source>
</evidence>
<accession>A0A9W9DAH3</accession>
<sequence length="762" mass="85638">MTSATPREQLRYDRRLLDAEVRLLIISPSLDASHPLECQLRCVDLDTTPSFEALSYVWGDPTARAEFQCDGATFSSTSSLHEALLRLRSADKARTVWADALCINQDDLSERAHQVTLMGRIYSQAERVVVWLGSDDENIAHTAAVALKRIFDACVALELFWKELPRDLESRRPFFQERFTETESEYLIQTAIFHTSESIYEGTSVGWHFYRSVPPPKELDEAAWVSLKALYDRKWFQRTWCVQEVRLSKNVICYWAKQELLWSHIGTVAAWLQDIHSRHDYAPDTFPVEIDYESAEKILQATDPRDKVYGVLNLVEKGPLRDSIVVDYEKSVDKVYADTALQIICASSNLDILAAVDHDVDFTGENARYSWAPRWNEDNRPMPLINHDEDRIAAAGTIGPIGLDSDDLVLEGLPFGQVVSTDIVLDDIEMKDNATPGINSPFLTLWNKVMGCRKYSYDNVEWMWTSLQMAETLTVGDGFLGIGEAAAVRRWHLWDDFIAMIEHLFKVTGQENTTDYQMHIIPHDGGNRSRYEDLMWRACDQRRIIWLDNDCYGLGPACPESIMIFPPKDPLASALPPQRSSETTPPLTINHGKSPPSINDNADAAPLLSFIPTGPRTPNPFTNNLNWQTLGFENPHSFPKRDASFVPVGGREGETPTPPTMTSKQYVASVEAAWQGSEVFDARHELLVEGKSVFNAQVDERRRETCLLGYGKADVKPLKLGGEFGALGWHAKGASAGDGNPGSGRGRGHGRFNTNLSSLLER</sequence>
<dbReference type="PANTHER" id="PTHR24148:SF64">
    <property type="entry name" value="HETEROKARYON INCOMPATIBILITY DOMAIN-CONTAINING PROTEIN"/>
    <property type="match status" value="1"/>
</dbReference>
<feature type="domain" description="Heterokaryon incompatibility" evidence="2">
    <location>
        <begin position="51"/>
        <end position="244"/>
    </location>
</feature>
<name>A0A9W9DAH3_9PLEO</name>
<dbReference type="Proteomes" id="UP001140510">
    <property type="component" value="Unassembled WGS sequence"/>
</dbReference>
<dbReference type="OrthoDB" id="5386682at2759"/>
<evidence type="ECO:0000313" key="3">
    <source>
        <dbReference type="EMBL" id="KAJ4411379.1"/>
    </source>
</evidence>
<protein>
    <recommendedName>
        <fullName evidence="2">Heterokaryon incompatibility domain-containing protein</fullName>
    </recommendedName>
</protein>
<dbReference type="AlphaFoldDB" id="A0A9W9DAH3"/>
<dbReference type="PANTHER" id="PTHR24148">
    <property type="entry name" value="ANKYRIN REPEAT DOMAIN-CONTAINING PROTEIN 39 HOMOLOG-RELATED"/>
    <property type="match status" value="1"/>
</dbReference>
<dbReference type="Pfam" id="PF06985">
    <property type="entry name" value="HET"/>
    <property type="match status" value="1"/>
</dbReference>
<dbReference type="EMBL" id="JAPEVA010000005">
    <property type="protein sequence ID" value="KAJ4411379.1"/>
    <property type="molecule type" value="Genomic_DNA"/>
</dbReference>